<dbReference type="EMBL" id="LGRX02008394">
    <property type="protein sequence ID" value="KAK3273588.1"/>
    <property type="molecule type" value="Genomic_DNA"/>
</dbReference>
<feature type="coiled-coil region" evidence="1">
    <location>
        <begin position="1283"/>
        <end position="1370"/>
    </location>
</feature>
<feature type="region of interest" description="Disordered" evidence="2">
    <location>
        <begin position="281"/>
        <end position="312"/>
    </location>
</feature>
<feature type="region of interest" description="Disordered" evidence="2">
    <location>
        <begin position="1675"/>
        <end position="1694"/>
    </location>
</feature>
<name>A0AAE0L667_9CHLO</name>
<evidence type="ECO:0000313" key="4">
    <source>
        <dbReference type="Proteomes" id="UP001190700"/>
    </source>
</evidence>
<gene>
    <name evidence="3" type="ORF">CYMTET_18179</name>
</gene>
<feature type="coiled-coil region" evidence="1">
    <location>
        <begin position="1969"/>
        <end position="1996"/>
    </location>
</feature>
<feature type="coiled-coil region" evidence="1">
    <location>
        <begin position="663"/>
        <end position="749"/>
    </location>
</feature>
<proteinExistence type="predicted"/>
<feature type="region of interest" description="Disordered" evidence="2">
    <location>
        <begin position="1623"/>
        <end position="1643"/>
    </location>
</feature>
<feature type="coiled-coil region" evidence="1">
    <location>
        <begin position="370"/>
        <end position="470"/>
    </location>
</feature>
<feature type="compositionally biased region" description="Basic and acidic residues" evidence="2">
    <location>
        <begin position="961"/>
        <end position="981"/>
    </location>
</feature>
<feature type="region of interest" description="Disordered" evidence="2">
    <location>
        <begin position="1900"/>
        <end position="1955"/>
    </location>
</feature>
<accession>A0AAE0L667</accession>
<reference evidence="3 4" key="1">
    <citation type="journal article" date="2015" name="Genome Biol. Evol.">
        <title>Comparative Genomics of a Bacterivorous Green Alga Reveals Evolutionary Causalities and Consequences of Phago-Mixotrophic Mode of Nutrition.</title>
        <authorList>
            <person name="Burns J.A."/>
            <person name="Paasch A."/>
            <person name="Narechania A."/>
            <person name="Kim E."/>
        </authorList>
    </citation>
    <scope>NUCLEOTIDE SEQUENCE [LARGE SCALE GENOMIC DNA]</scope>
    <source>
        <strain evidence="3 4">PLY_AMNH</strain>
    </source>
</reference>
<feature type="coiled-coil region" evidence="1">
    <location>
        <begin position="1217"/>
        <end position="1258"/>
    </location>
</feature>
<feature type="region of interest" description="Disordered" evidence="2">
    <location>
        <begin position="2080"/>
        <end position="2159"/>
    </location>
</feature>
<dbReference type="Proteomes" id="UP001190700">
    <property type="component" value="Unassembled WGS sequence"/>
</dbReference>
<keyword evidence="4" id="KW-1185">Reference proteome</keyword>
<evidence type="ECO:0000313" key="3">
    <source>
        <dbReference type="EMBL" id="KAK3273588.1"/>
    </source>
</evidence>
<keyword evidence="1" id="KW-0175">Coiled coil</keyword>
<evidence type="ECO:0000256" key="2">
    <source>
        <dbReference type="SAM" id="MobiDB-lite"/>
    </source>
</evidence>
<comment type="caution">
    <text evidence="3">The sequence shown here is derived from an EMBL/GenBank/DDBJ whole genome shotgun (WGS) entry which is preliminary data.</text>
</comment>
<feature type="compositionally biased region" description="Polar residues" evidence="2">
    <location>
        <begin position="2080"/>
        <end position="2092"/>
    </location>
</feature>
<feature type="coiled-coil region" evidence="1">
    <location>
        <begin position="145"/>
        <end position="188"/>
    </location>
</feature>
<sequence length="2272" mass="253275">MFIVQRQGKEVDDGEARLASVARDMHAAEDRLRKVPSPLAALMLDAEERSKLANLQSVLAELHTAEAERDLAMKAELTAHEEVAAIVGPLSVKRAEFDSVLKGLEETKANSLHMKEADAKERDTMTRSHEATLTSIQEERKAWRLEKEAREAELVAKEVDVKEKERKLSVAQAEAEALQVKFKSLEERQGIATAAAETTHGRLSMTAAKLTDQERLLLEREKKLADDEASLTQRAQDLKVAVNKQLAIREEVFRTWEEKLEWREQQLQEGGEQRTRWYCSRPLIPPHDRSTPSRGRSSDPLTPYRTPYTPSQPLVPLRTRHGLCILDAPPTPSHNYASLPPRMPEHAAPLSTSSASSCYPKLFWWRTGFTESLEKECQERSAALSAAEKEVGVQRLRQEDLARELEVRKQQVEKLEETHQERATKLEADCRRAAETLALQDDVAHQARTQGALEEKLRAQQKLVKAAEQEMTERGDAVTAKMVEVARVEAELAERERRVKAALEGAAAWEDRWAEQNTASSTAVRAAEEESAQASSLMEAAKMEAKGAEAAKGALGVVEAALASREAHLQDAWRRMQDSALAAVVGDPGGVRGFILPDEASFAQASLRAPLPSMELAGRGTVGSAEWMEALMNGRATLLEQESRMQRWALALAVETAKVNSALSESEKQAREVESVVKAVTEEESKAAAVLATKERVETQQEEASMLLAQLRTRAAALQTAEERHQRREAEMQDSIQRLERTEAAASEQRGHQESCERALDEKKLHVEAEHQKAVAMAAQVTEAMEHTAEREVMVAEAEAAAAKMLGEAQSWENLNAERAHGLEQHDARLQKWAETLGEREAELKELERERAAAKAMKRLDHERKRLEAERATEKMREERTAVAEAQVAQLEVRLQGAQTDLEQREQREQRVEERSHTMQQAEELFRVKEKAVERARLELAEERAAVKTQREVGAVQAREAASKEKEASQRLEAAQREQKEVSEEYQAMRREVDEHQATMKHHQEEMLERVAALNKAEEDLRYQERQLAMKFNEGAQELNGKRKLLQSKTEDVEKREASLKEAEAALTKKEIDLADLSRRTEWAEERARDTEKEASSKLSELGSRETSLMAWEERAKEAELRARELTSELQVQARKLADREAQLADTRAVLDADSTAGGEERKRLIEEQAELRAARVIHEDKAGALLRDTETMIAKTQEVARMKEAAHAALDKVAEKERMLGEKAELEAHLVSLRAEAEQQERTLAALRQHIHQEERGVEEARMHLQSEVHEVRMHQGTIDLTAQSLAEAQAAQNERQRLQDEEARKQVEERRQIDDTKARVARLEEELVGEKAHLVTEGGRLKAVAESLHNLETQAEMLRARENEVEAREQRLQLALESHHVSAGTHIESLERARELETKVTEKARQMAELEKRLESQEVELTFRQQSIDQRNADFQAECTRRTAEIREKEISAQDLLTKASMNAVTIDTRLETVAGRESAMDEAQHRVHLAQETLATKEKELESREKEIRQQTEETKRQIEEMERRTRDADYRSGEAARMHTEAARALEDVRAQKRELNSVEARLGSREAALDESQSKLVHEEADMHRELERLKALDQELSARQKEVVAMESAMEQMKATAERANAEAQHTREEASETQRRVELQLQEKQALEGSLKLKEAEVEARERALAERESTMQELREDAVRQTSTATTSRKVAAAEVKEMQEKLSAMQEREAKALKALSEARHTAETARVAETQARVEMQNLERHSQSAKQDAQQVQEAAKHALAVAEKKSSDLAKKQAIVEGARLEAEKAFVAAKEMQVAARQQVFATHEERNVLEDRFNEVQARERGVEDAMFEVRNEFASAARAQAQMQARMVELNTAEMIAVEAKATSRLHQLDEMSLSVEAKEGGYASRETTAAVADHPSSRRALDFGQRPSDAGSAKNMPSSPAISDRSFPSPATSSGDDTRVLPELRQRMNNLLVALQQRDKAELEARLQRIEAVLSSVTATGPSPAAAHVSVAVRTLRARLDSLQMAERELLVSAGAAHSKAEMTAVVRQMEAHQLQAGRWEEDVQMQLDHISTLQRQAGIASLGSTPMSSRTQLPAVSTAAGESHRHGAHSSAPPVKGPDLSGAGILPPGHAASLMPPPQPPASSSQSGITASAGQRDGHKVGIQEGGFGLPLAAPALAKVLPALPSGIPAPAIPSAFTPQADLAVRSDSIPAMEMSMPDFVGSVRAALDQVGLAAGGEERLVSSQWSIGGQSEEMEMADIVGSIPFSTIPEYTWR</sequence>
<organism evidence="3 4">
    <name type="scientific">Cymbomonas tetramitiformis</name>
    <dbReference type="NCBI Taxonomy" id="36881"/>
    <lineage>
        <taxon>Eukaryota</taxon>
        <taxon>Viridiplantae</taxon>
        <taxon>Chlorophyta</taxon>
        <taxon>Pyramimonadophyceae</taxon>
        <taxon>Pyramimonadales</taxon>
        <taxon>Pyramimonadaceae</taxon>
        <taxon>Cymbomonas</taxon>
    </lineage>
</organism>
<feature type="region of interest" description="Disordered" evidence="2">
    <location>
        <begin position="1502"/>
        <end position="1539"/>
    </location>
</feature>
<feature type="compositionally biased region" description="Basic and acidic residues" evidence="2">
    <location>
        <begin position="1675"/>
        <end position="1687"/>
    </location>
</feature>
<feature type="region of interest" description="Disordered" evidence="2">
    <location>
        <begin position="958"/>
        <end position="981"/>
    </location>
</feature>
<protein>
    <submittedName>
        <fullName evidence="3">Uncharacterized protein</fullName>
    </submittedName>
</protein>
<evidence type="ECO:0000256" key="1">
    <source>
        <dbReference type="SAM" id="Coils"/>
    </source>
</evidence>
<feature type="coiled-coil region" evidence="1">
    <location>
        <begin position="1395"/>
        <end position="1429"/>
    </location>
</feature>